<accession>A0A097EFE5</accession>
<dbReference type="PANTHER" id="PTHR10434:SF64">
    <property type="entry name" value="1-ACYL-SN-GLYCEROL-3-PHOSPHATE ACYLTRANSFERASE-RELATED"/>
    <property type="match status" value="1"/>
</dbReference>
<sequence length="239" mass="25292">MIANLRLAGRLLALVVALLGGLALHGVCRLFRRPSLWPRRFLGLVARIVGARVRVVGTPLDRDVVFLSNHLSWIDILAIAGATGSAFVAKGELRGVPLVGWLCTLNRTLFVSRDDRLQVAAQIAQLRTAIGAGGPVTVFPEGTTGDGVTLLPFKAALLAALDPPPPGVRVQPIRVDYGTATPELAWVGDEPGGAHALRVLRRRGRFPVTLHLLAPFDPAAAGNRKAIATQARAAIEDAA</sequence>
<evidence type="ECO:0000313" key="8">
    <source>
        <dbReference type="Proteomes" id="UP000033200"/>
    </source>
</evidence>
<dbReference type="InterPro" id="IPR002123">
    <property type="entry name" value="Plipid/glycerol_acylTrfase"/>
</dbReference>
<dbReference type="KEGG" id="stax:MC45_07725"/>
<name>A0A097EFE5_9SPHN</name>
<evidence type="ECO:0000256" key="2">
    <source>
        <dbReference type="ARBA" id="ARBA00022516"/>
    </source>
</evidence>
<evidence type="ECO:0000256" key="1">
    <source>
        <dbReference type="ARBA" id="ARBA00005189"/>
    </source>
</evidence>
<organism evidence="7 8">
    <name type="scientific">Sphingomonas taxi</name>
    <dbReference type="NCBI Taxonomy" id="1549858"/>
    <lineage>
        <taxon>Bacteria</taxon>
        <taxon>Pseudomonadati</taxon>
        <taxon>Pseudomonadota</taxon>
        <taxon>Alphaproteobacteria</taxon>
        <taxon>Sphingomonadales</taxon>
        <taxon>Sphingomonadaceae</taxon>
        <taxon>Sphingomonas</taxon>
    </lineage>
</organism>
<dbReference type="SUPFAM" id="SSF69593">
    <property type="entry name" value="Glycerol-3-phosphate (1)-acyltransferase"/>
    <property type="match status" value="1"/>
</dbReference>
<dbReference type="STRING" id="1549858.MC45_07725"/>
<evidence type="ECO:0000256" key="3">
    <source>
        <dbReference type="ARBA" id="ARBA00022679"/>
    </source>
</evidence>
<dbReference type="HOGENOM" id="CLU_027938_0_1_5"/>
<reference evidence="7 8" key="1">
    <citation type="submission" date="2014-09" db="EMBL/GenBank/DDBJ databases">
        <title>Using Illumina technology Improving SMRT sequencing Genome Assembly by RASTools.</title>
        <authorList>
            <person name="Zhou Y."/>
            <person name="Ma T."/>
            <person name="Liu T."/>
        </authorList>
    </citation>
    <scope>NUCLEOTIDE SEQUENCE [LARGE SCALE GENOMIC DNA]</scope>
    <source>
        <strain evidence="7 8">ATCC 55669</strain>
    </source>
</reference>
<dbReference type="GO" id="GO:0006654">
    <property type="term" value="P:phosphatidic acid biosynthetic process"/>
    <property type="evidence" value="ECO:0007669"/>
    <property type="project" value="TreeGrafter"/>
</dbReference>
<keyword evidence="3 7" id="KW-0808">Transferase</keyword>
<dbReference type="eggNOG" id="COG0204">
    <property type="taxonomic scope" value="Bacteria"/>
</dbReference>
<keyword evidence="5 7" id="KW-0012">Acyltransferase</keyword>
<dbReference type="PANTHER" id="PTHR10434">
    <property type="entry name" value="1-ACYL-SN-GLYCEROL-3-PHOSPHATE ACYLTRANSFERASE"/>
    <property type="match status" value="1"/>
</dbReference>
<dbReference type="EMBL" id="CP009571">
    <property type="protein sequence ID" value="AIT06290.1"/>
    <property type="molecule type" value="Genomic_DNA"/>
</dbReference>
<dbReference type="SMART" id="SM00563">
    <property type="entry name" value="PlsC"/>
    <property type="match status" value="1"/>
</dbReference>
<comment type="pathway">
    <text evidence="1">Lipid metabolism.</text>
</comment>
<feature type="domain" description="Phospholipid/glycerol acyltransferase" evidence="6">
    <location>
        <begin position="64"/>
        <end position="178"/>
    </location>
</feature>
<dbReference type="AlphaFoldDB" id="A0A097EFE5"/>
<dbReference type="RefSeq" id="WP_038661513.1">
    <property type="nucleotide sequence ID" value="NZ_CP009571.1"/>
</dbReference>
<dbReference type="Pfam" id="PF01553">
    <property type="entry name" value="Acyltransferase"/>
    <property type="match status" value="1"/>
</dbReference>
<evidence type="ECO:0000313" key="7">
    <source>
        <dbReference type="EMBL" id="AIT06290.1"/>
    </source>
</evidence>
<dbReference type="CDD" id="cd07989">
    <property type="entry name" value="LPLAT_AGPAT-like"/>
    <property type="match status" value="1"/>
</dbReference>
<evidence type="ECO:0000256" key="4">
    <source>
        <dbReference type="ARBA" id="ARBA00023098"/>
    </source>
</evidence>
<keyword evidence="2" id="KW-0444">Lipid biosynthesis</keyword>
<keyword evidence="4" id="KW-0443">Lipid metabolism</keyword>
<dbReference type="GO" id="GO:0003841">
    <property type="term" value="F:1-acylglycerol-3-phosphate O-acyltransferase activity"/>
    <property type="evidence" value="ECO:0007669"/>
    <property type="project" value="TreeGrafter"/>
</dbReference>
<evidence type="ECO:0000256" key="5">
    <source>
        <dbReference type="ARBA" id="ARBA00023315"/>
    </source>
</evidence>
<protein>
    <submittedName>
        <fullName evidence="7">Acyl-phosphate glycerol 3-phosphate acyltransferase</fullName>
    </submittedName>
</protein>
<gene>
    <name evidence="7" type="ORF">MC45_07725</name>
</gene>
<dbReference type="Proteomes" id="UP000033200">
    <property type="component" value="Chromosome"/>
</dbReference>
<evidence type="ECO:0000259" key="6">
    <source>
        <dbReference type="SMART" id="SM00563"/>
    </source>
</evidence>
<proteinExistence type="predicted"/>
<keyword evidence="8" id="KW-1185">Reference proteome</keyword>